<organism evidence="2 3">
    <name type="scientific">Acaryochloris marina (strain MBIC 11017)</name>
    <dbReference type="NCBI Taxonomy" id="329726"/>
    <lineage>
        <taxon>Bacteria</taxon>
        <taxon>Bacillati</taxon>
        <taxon>Cyanobacteriota</taxon>
        <taxon>Cyanophyceae</taxon>
        <taxon>Acaryochloridales</taxon>
        <taxon>Acaryochloridaceae</taxon>
        <taxon>Acaryochloris</taxon>
    </lineage>
</organism>
<gene>
    <name evidence="2" type="ordered locus">AM1_4311</name>
</gene>
<feature type="signal peptide" evidence="1">
    <location>
        <begin position="1"/>
        <end position="23"/>
    </location>
</feature>
<dbReference type="KEGG" id="amr:AM1_4311"/>
<dbReference type="Proteomes" id="UP000000268">
    <property type="component" value="Chromosome"/>
</dbReference>
<dbReference type="eggNOG" id="ENOG502ZA4F">
    <property type="taxonomic scope" value="Bacteria"/>
</dbReference>
<name>B0CDT8_ACAM1</name>
<sequence length="429" mass="47908">MRLKVQWLWVGIGIVLGAQSVAAESAIANGSAVQQTANPGITQLRAQGPAGLERFLKDHAQALQSTALPDPHLRTQLDALCKQRDCHASQLYWHTDLAKAQAEAQASNKPILSLRLLGNLDEELSCANSRFFRVALYPNAEVSQYLRERYVLHWESVRPAPVMTIDFGDGRQLKRTVTGNSIHYILDAKGRPFEALPGLYGPQAFLQHLQRAEALWKQTASLQEGEYQQALQTYHQQRLEAIQTNWTQDLQTAGIKDVPVLQALPDATKPNAVDAAPIAVTKSLVEIPLVSSSMSLSTLANQNRDQLNEATQPQTWGKLAEFQADRARLDENSKSLMRSKHRAYHAPETLAKTVKSFEQAMAIDTVRNEYLLHSRIHQWFVERNQTGTIYQLNEKVYADLFLTPSSDPWLGLVSPDIYSAIEGDGIEVQ</sequence>
<keyword evidence="3" id="KW-1185">Reference proteome</keyword>
<feature type="chain" id="PRO_5002748623" evidence="1">
    <location>
        <begin position="24"/>
        <end position="429"/>
    </location>
</feature>
<dbReference type="HOGENOM" id="CLU_652022_0_0_3"/>
<reference evidence="2 3" key="1">
    <citation type="journal article" date="2008" name="Proc. Natl. Acad. Sci. U.S.A.">
        <title>Niche adaptation and genome expansion in the chlorophyll d-producing cyanobacterium Acaryochloris marina.</title>
        <authorList>
            <person name="Swingley W.D."/>
            <person name="Chen M."/>
            <person name="Cheung P.C."/>
            <person name="Conrad A.L."/>
            <person name="Dejesa L.C."/>
            <person name="Hao J."/>
            <person name="Honchak B.M."/>
            <person name="Karbach L.E."/>
            <person name="Kurdoglu A."/>
            <person name="Lahiri S."/>
            <person name="Mastrian S.D."/>
            <person name="Miyashita H."/>
            <person name="Page L."/>
            <person name="Ramakrishna P."/>
            <person name="Satoh S."/>
            <person name="Sattley W.M."/>
            <person name="Shimada Y."/>
            <person name="Taylor H.L."/>
            <person name="Tomo T."/>
            <person name="Tsuchiya T."/>
            <person name="Wang Z.T."/>
            <person name="Raymond J."/>
            <person name="Mimuro M."/>
            <person name="Blankenship R.E."/>
            <person name="Touchman J.W."/>
        </authorList>
    </citation>
    <scope>NUCLEOTIDE SEQUENCE [LARGE SCALE GENOMIC DNA]</scope>
    <source>
        <strain evidence="3">MBIC 11017</strain>
    </source>
</reference>
<accession>B0CDT8</accession>
<evidence type="ECO:0000313" key="3">
    <source>
        <dbReference type="Proteomes" id="UP000000268"/>
    </source>
</evidence>
<dbReference type="AlphaFoldDB" id="B0CDT8"/>
<evidence type="ECO:0000313" key="2">
    <source>
        <dbReference type="EMBL" id="ABW29290.1"/>
    </source>
</evidence>
<protein>
    <submittedName>
        <fullName evidence="2">Uncharacterized protein</fullName>
    </submittedName>
</protein>
<dbReference type="EMBL" id="CP000828">
    <property type="protein sequence ID" value="ABW29290.1"/>
    <property type="molecule type" value="Genomic_DNA"/>
</dbReference>
<dbReference type="OrthoDB" id="264071at2"/>
<proteinExistence type="predicted"/>
<evidence type="ECO:0000256" key="1">
    <source>
        <dbReference type="SAM" id="SignalP"/>
    </source>
</evidence>
<keyword evidence="1" id="KW-0732">Signal</keyword>
<dbReference type="RefSeq" id="WP_012164616.1">
    <property type="nucleotide sequence ID" value="NC_009925.1"/>
</dbReference>